<evidence type="ECO:0000313" key="2">
    <source>
        <dbReference type="EMBL" id="BDQ38279.1"/>
    </source>
</evidence>
<name>A0ABM8B3R6_9BACT</name>
<dbReference type="Pfam" id="PF03797">
    <property type="entry name" value="Autotransporter"/>
    <property type="match status" value="1"/>
</dbReference>
<dbReference type="InterPro" id="IPR005546">
    <property type="entry name" value="Autotransporte_beta"/>
</dbReference>
<dbReference type="EMBL" id="AP026709">
    <property type="protein sequence ID" value="BDQ38279.1"/>
    <property type="molecule type" value="Genomic_DNA"/>
</dbReference>
<dbReference type="RefSeq" id="WP_281760778.1">
    <property type="nucleotide sequence ID" value="NZ_AP026709.1"/>
</dbReference>
<keyword evidence="2" id="KW-0378">Hydrolase</keyword>
<proteinExistence type="predicted"/>
<reference evidence="2 3" key="1">
    <citation type="submission" date="2022-08" db="EMBL/GenBank/DDBJ databases">
        <title>Genome Sequence of the sulphate-reducing bacterium, Pseudodesulfovibrio sp. SYK.</title>
        <authorList>
            <person name="Kondo R."/>
            <person name="Kataoka T."/>
        </authorList>
    </citation>
    <scope>NUCLEOTIDE SEQUENCE [LARGE SCALE GENOMIC DNA]</scope>
    <source>
        <strain evidence="2 3">SYK</strain>
    </source>
</reference>
<dbReference type="Gene3D" id="2.40.128.130">
    <property type="entry name" value="Autotransporter beta-domain"/>
    <property type="match status" value="1"/>
</dbReference>
<gene>
    <name evidence="2" type="primary">prtB</name>
    <name evidence="2" type="ORF">SYK_26390</name>
</gene>
<dbReference type="SUPFAM" id="SSF103515">
    <property type="entry name" value="Autotransporter"/>
    <property type="match status" value="1"/>
</dbReference>
<sequence>MHYPVVFPAADSVTSLSFFPFPWKWASLLSIAVFVFFVAAPTAAWSANIAVTNLDDTGAGSLREALGAAVDGDTITFKTGLSGTLLFDSTMSVDKSVTFVNRENITFNQTSAADAVGFRNVAAVTLTDFLSGTIWVDSTAKAYAMRAAGALTIEGGITGDIYSTGSIANGLVLRDTTINGDVSGSITAKGMFVASALRANNLVLNNAFSGSLLALSGGVNAEVLYANALDVFGEFSGSIIGGSQSGDVYGLMVENGLVLHDDFSGSVYVSGGNSAVAAVGRHVAIHGEMSGSIVALSDSMDAIGVYSASDIVLNGGLSGLVTAEGKCNVFGFKSRNSTTINGGLSGVISATANRWQGAKGIMAGDSLTINGGLSGSVLATAENDMSAIGLFAGDSLTINGGLSGLVGARASGDYATALFGGNNIAINGGLSGIVSAEGGGNIVLGLESNGNIFISDGISGTVSAVSSGGDEAYAVRALSKIEDGTGGAVDISGQVLARAKGIAVGVSSGQGLKLNVTGAVSALDTSGAGKAYAIADGSRDGAGGWSLGASDDVVTLGDGADINGKIELAGGTNILNLVGGGYLNGSVNGGDTMTKSGSGTWTTGEIAATNLDIQAGKLQVRVGQTATATVETSAAVNNDAEVEFLLDTTVASGTIFTGLTSGGLTGTGVYSSPMLEVAVAGDDLTLTKKSYDSVATGAHRQIAASLDPLVTTATGDMAAVMAALDCSTSVEDFNSNLDQLTGVFSMDLSSQTLDMTRFSSLSIQSRMADLRTHQILLAQQSEQADVDDPDSWPMVASIGDLAGVMQRTSDYWNNGVHMRAIGRTANMETHGNRVGYDYGSLILSGGYDRVLNDGFLAGISGGYSKTNAEYKDAGESESEADSYTLGFYSSWFEDNWYVDTIVSGSYNKFDIERKIPFLGRTADADPDGYSFSAKVAGGYKYMLSEYGLTPIASLEYTRLHQGKYTETGAGAANLTVEDVDSNFLESGLGFKVDRAWVTDFGQIIPELSAMWMHEWFSQDDDLTVFTSGAPDVALSQRISSAADDSLRFGAGAQFIHNDGLAMALRYQGEVEEYAESHSFQIEALYVF</sequence>
<organism evidence="2 3">
    <name type="scientific">Pseudodesulfovibrio nedwellii</name>
    <dbReference type="NCBI Taxonomy" id="2973072"/>
    <lineage>
        <taxon>Bacteria</taxon>
        <taxon>Pseudomonadati</taxon>
        <taxon>Thermodesulfobacteriota</taxon>
        <taxon>Desulfovibrionia</taxon>
        <taxon>Desulfovibrionales</taxon>
        <taxon>Desulfovibrionaceae</taxon>
    </lineage>
</organism>
<dbReference type="Proteomes" id="UP001317742">
    <property type="component" value="Chromosome"/>
</dbReference>
<evidence type="ECO:0000313" key="3">
    <source>
        <dbReference type="Proteomes" id="UP001317742"/>
    </source>
</evidence>
<accession>A0ABM8B3R6</accession>
<dbReference type="GO" id="GO:0008233">
    <property type="term" value="F:peptidase activity"/>
    <property type="evidence" value="ECO:0007669"/>
    <property type="project" value="UniProtKB-KW"/>
</dbReference>
<dbReference type="InterPro" id="IPR036709">
    <property type="entry name" value="Autotransporte_beta_dom_sf"/>
</dbReference>
<dbReference type="GO" id="GO:0006508">
    <property type="term" value="P:proteolysis"/>
    <property type="evidence" value="ECO:0007669"/>
    <property type="project" value="UniProtKB-KW"/>
</dbReference>
<protein>
    <submittedName>
        <fullName evidence="2">Secreted serine protease</fullName>
    </submittedName>
</protein>
<feature type="domain" description="Autotransporter" evidence="1">
    <location>
        <begin position="809"/>
        <end position="1087"/>
    </location>
</feature>
<dbReference type="SMART" id="SM00869">
    <property type="entry name" value="Autotransporter"/>
    <property type="match status" value="1"/>
</dbReference>
<evidence type="ECO:0000259" key="1">
    <source>
        <dbReference type="PROSITE" id="PS51208"/>
    </source>
</evidence>
<keyword evidence="2" id="KW-0645">Protease</keyword>
<keyword evidence="3" id="KW-1185">Reference proteome</keyword>
<dbReference type="PROSITE" id="PS51208">
    <property type="entry name" value="AUTOTRANSPORTER"/>
    <property type="match status" value="1"/>
</dbReference>